<feature type="region of interest" description="Disordered" evidence="1">
    <location>
        <begin position="242"/>
        <end position="261"/>
    </location>
</feature>
<dbReference type="Proteomes" id="UP000612055">
    <property type="component" value="Unassembled WGS sequence"/>
</dbReference>
<feature type="compositionally biased region" description="Gly residues" evidence="1">
    <location>
        <begin position="577"/>
        <end position="599"/>
    </location>
</feature>
<feature type="compositionally biased region" description="Pro residues" evidence="1">
    <location>
        <begin position="785"/>
        <end position="797"/>
    </location>
</feature>
<reference evidence="2" key="1">
    <citation type="journal article" date="2020" name="bioRxiv">
        <title>Comparative genomics of Chlamydomonas.</title>
        <authorList>
            <person name="Craig R.J."/>
            <person name="Hasan A.R."/>
            <person name="Ness R.W."/>
            <person name="Keightley P.D."/>
        </authorList>
    </citation>
    <scope>NUCLEOTIDE SEQUENCE</scope>
    <source>
        <strain evidence="2">CCAP 11/70</strain>
    </source>
</reference>
<evidence type="ECO:0000313" key="2">
    <source>
        <dbReference type="EMBL" id="KAG2482528.1"/>
    </source>
</evidence>
<feature type="compositionally biased region" description="Low complexity" evidence="1">
    <location>
        <begin position="982"/>
        <end position="994"/>
    </location>
</feature>
<feature type="compositionally biased region" description="Polar residues" evidence="1">
    <location>
        <begin position="165"/>
        <end position="174"/>
    </location>
</feature>
<feature type="compositionally biased region" description="Gly residues" evidence="1">
    <location>
        <begin position="724"/>
        <end position="735"/>
    </location>
</feature>
<evidence type="ECO:0000256" key="1">
    <source>
        <dbReference type="SAM" id="MobiDB-lite"/>
    </source>
</evidence>
<feature type="region of interest" description="Disordered" evidence="1">
    <location>
        <begin position="287"/>
        <end position="351"/>
    </location>
</feature>
<protein>
    <submittedName>
        <fullName evidence="2">Uncharacterized protein</fullName>
    </submittedName>
</protein>
<evidence type="ECO:0000313" key="3">
    <source>
        <dbReference type="Proteomes" id="UP000612055"/>
    </source>
</evidence>
<organism evidence="2 3">
    <name type="scientific">Edaphochlamys debaryana</name>
    <dbReference type="NCBI Taxonomy" id="47281"/>
    <lineage>
        <taxon>Eukaryota</taxon>
        <taxon>Viridiplantae</taxon>
        <taxon>Chlorophyta</taxon>
        <taxon>core chlorophytes</taxon>
        <taxon>Chlorophyceae</taxon>
        <taxon>CS clade</taxon>
        <taxon>Chlamydomonadales</taxon>
        <taxon>Chlamydomonadales incertae sedis</taxon>
        <taxon>Edaphochlamys</taxon>
    </lineage>
</organism>
<keyword evidence="3" id="KW-1185">Reference proteome</keyword>
<feature type="compositionally biased region" description="Low complexity" evidence="1">
    <location>
        <begin position="316"/>
        <end position="342"/>
    </location>
</feature>
<dbReference type="AlphaFoldDB" id="A0A835XGU1"/>
<feature type="region of interest" description="Disordered" evidence="1">
    <location>
        <begin position="958"/>
        <end position="994"/>
    </location>
</feature>
<dbReference type="EMBL" id="JAEHOE010000216">
    <property type="protein sequence ID" value="KAG2482528.1"/>
    <property type="molecule type" value="Genomic_DNA"/>
</dbReference>
<feature type="compositionally biased region" description="Pro residues" evidence="1">
    <location>
        <begin position="662"/>
        <end position="675"/>
    </location>
</feature>
<name>A0A835XGU1_9CHLO</name>
<feature type="compositionally biased region" description="Gly residues" evidence="1">
    <location>
        <begin position="111"/>
        <end position="146"/>
    </location>
</feature>
<feature type="compositionally biased region" description="Basic and acidic residues" evidence="1">
    <location>
        <begin position="698"/>
        <end position="718"/>
    </location>
</feature>
<feature type="compositionally biased region" description="Low complexity" evidence="1">
    <location>
        <begin position="773"/>
        <end position="784"/>
    </location>
</feature>
<feature type="region of interest" description="Disordered" evidence="1">
    <location>
        <begin position="76"/>
        <end position="210"/>
    </location>
</feature>
<accession>A0A835XGU1</accession>
<proteinExistence type="predicted"/>
<comment type="caution">
    <text evidence="2">The sequence shown here is derived from an EMBL/GenBank/DDBJ whole genome shotgun (WGS) entry which is preliminary data.</text>
</comment>
<gene>
    <name evidence="2" type="ORF">HYH03_018545</name>
</gene>
<feature type="region of interest" description="Disordered" evidence="1">
    <location>
        <begin position="575"/>
        <end position="831"/>
    </location>
</feature>
<sequence length="994" mass="96943">MADDAADIDWLEQLSAWVEGFQSIPQARAPPLPLTHSGGGGTFDEGAAAHGDHVRVADMDSESEDSDCDVWILSSDSEELDSGVIGSSSDAEDGGGEAAGPGQEPPVQQHPGGGVGPGPGGSGAGGPDGGLGIGGPGSAAAGGGAGTSAPAAAAGGGAGRGGSPTAHSAPSSVLTDGGVAPRLSRHQGGHPVRLVPSTNTNNAMVDAPSAERLDTSEVARLKYRGNSSDPAAARRNRTAALAAAAAAAPPPPEITTAAAGGSAGARQTRAAAIAAAELASAAADGSRAAGTAAERTAGEGSQTGPSGATAAPGVDRGPQPAAARRAAGRGSQAGPSGAAAAAGEGGGRASLPHAAGQAAAAAGPSAGGGSAVGRKAVLTWGVAQQAMGLLVLAWGDHDGLAVEGLDNIALFGLTGGPEDPGSTVKGNIRHREEDLFYVVLVPEGDPAAVEQEATLQRITDIHKTTWALRLGRVGGRYCQPSQNLGTVAGRLMPGVPLGAQPLFVELRRLPDSRGAKRRRGSLGPCRFVRCSFRILDSPADPGSAGAGGAGGAGGVGGVGGVGGAGMGAAAAAPPGQDFGGSRGRGTGCRGSNGAGGGDGSQAATGPAAGPGSGGRGEERGRTGRGSGGGTQDADGAESDAAARSARKRTQWEADAAASQPESPAPRPPSASAPPPKRARPNDIGGGDPVAATRAAAARARDDGGTEGTRAEAGAERQSGDPAGAAGGSGEGGGACGSTARGAEAGAGKPQSATRRPFVPAAGRPAPQGGGDLAAPRAAAAEPAGAPQPLPCVPPSWPPGKDRGKDLPAEALPALRPGPGQGPSASRTQPPFAPVQLGAERAAKDVAAGDVLRVVGGSVMTSRGAQRLESDGSVHLRLSTLGHYGRAGTVRDGRAAAAAGAGVMPVWVRGLALPVQVAIREIGQGQRLLVDRGEEWWERLQGPRRSLEERGDGAWVRRVLGLPEPAGGEEGQQAEEGQRAVAPQQGPGQERQQGG</sequence>
<feature type="compositionally biased region" description="Low complexity" evidence="1">
    <location>
        <begin position="287"/>
        <end position="300"/>
    </location>
</feature>